<reference evidence="2" key="1">
    <citation type="submission" date="2025-08" db="UniProtKB">
        <authorList>
            <consortium name="Ensembl"/>
        </authorList>
    </citation>
    <scope>IDENTIFICATION</scope>
</reference>
<feature type="region of interest" description="Disordered" evidence="1">
    <location>
        <begin position="1"/>
        <end position="21"/>
    </location>
</feature>
<reference evidence="2" key="2">
    <citation type="submission" date="2025-09" db="UniProtKB">
        <authorList>
            <consortium name="Ensembl"/>
        </authorList>
    </citation>
    <scope>IDENTIFICATION</scope>
</reference>
<proteinExistence type="predicted"/>
<evidence type="ECO:0000313" key="2">
    <source>
        <dbReference type="Ensembl" id="ENSLLEP00000042382.1"/>
    </source>
</evidence>
<feature type="compositionally biased region" description="Basic residues" evidence="1">
    <location>
        <begin position="314"/>
        <end position="327"/>
    </location>
</feature>
<evidence type="ECO:0000256" key="1">
    <source>
        <dbReference type="SAM" id="MobiDB-lite"/>
    </source>
</evidence>
<dbReference type="Gene3D" id="3.30.70.1820">
    <property type="entry name" value="L1 transposable element, RRM domain"/>
    <property type="match status" value="1"/>
</dbReference>
<sequence>MGRGKPRQNTPKTPARRTNRALGPLDAFILPVPADATSPSCTKMADGPITPDTTEAIRRLEHLISALPTKADLADLVADLREGFAGEIREIRSNVEDLSSRMDHLEERANLPPEHPQPAAFGELQRRVDDLDNRGRRHNIRIRGMAETEGPEDLRTALSEAFCMVLGRSQSELIPMDRVHRALRPKPPPTAPPRDIICCLPDYPLKEKIMAKARLSRTWAFRESSLEFYQDLAPFTLAARRCLQPITQALRQTATPYRWGFPFALTALKDGARYTISHPADVPAFLAALELPELHIKDWETETRGNAPFEPLAARRRRPRDRGRRSRERALRPPEPPEAV</sequence>
<keyword evidence="3" id="KW-1185">Reference proteome</keyword>
<dbReference type="GeneTree" id="ENSGT01010000228640"/>
<organism evidence="2 3">
    <name type="scientific">Leptobrachium leishanense</name>
    <name type="common">Leishan spiny toad</name>
    <dbReference type="NCBI Taxonomy" id="445787"/>
    <lineage>
        <taxon>Eukaryota</taxon>
        <taxon>Metazoa</taxon>
        <taxon>Chordata</taxon>
        <taxon>Craniata</taxon>
        <taxon>Vertebrata</taxon>
        <taxon>Euteleostomi</taxon>
        <taxon>Amphibia</taxon>
        <taxon>Batrachia</taxon>
        <taxon>Anura</taxon>
        <taxon>Pelobatoidea</taxon>
        <taxon>Megophryidae</taxon>
        <taxon>Leptobrachium</taxon>
    </lineage>
</organism>
<dbReference type="OrthoDB" id="8862550at2759"/>
<dbReference type="PANTHER" id="PTHR11505">
    <property type="entry name" value="L1 TRANSPOSABLE ELEMENT-RELATED"/>
    <property type="match status" value="1"/>
</dbReference>
<accession>A0A8C5QVX4</accession>
<name>A0A8C5QVX4_9ANUR</name>
<evidence type="ECO:0000313" key="3">
    <source>
        <dbReference type="Proteomes" id="UP000694569"/>
    </source>
</evidence>
<dbReference type="AlphaFoldDB" id="A0A8C5QVX4"/>
<feature type="region of interest" description="Disordered" evidence="1">
    <location>
        <begin position="305"/>
        <end position="340"/>
    </location>
</feature>
<dbReference type="Proteomes" id="UP000694569">
    <property type="component" value="Unplaced"/>
</dbReference>
<dbReference type="InterPro" id="IPR004244">
    <property type="entry name" value="Transposase_22"/>
</dbReference>
<protein>
    <submittedName>
        <fullName evidence="2">Uncharacterized protein</fullName>
    </submittedName>
</protein>
<dbReference type="Ensembl" id="ENSLLET00000044075.1">
    <property type="protein sequence ID" value="ENSLLEP00000042382.1"/>
    <property type="gene ID" value="ENSLLEG00000026961.1"/>
</dbReference>